<reference evidence="2 3" key="1">
    <citation type="submission" date="2019-03" db="EMBL/GenBank/DDBJ databases">
        <title>First draft genome of Liparis tanakae, snailfish: a comprehensive survey of snailfish specific genes.</title>
        <authorList>
            <person name="Kim W."/>
            <person name="Song I."/>
            <person name="Jeong J.-H."/>
            <person name="Kim D."/>
            <person name="Kim S."/>
            <person name="Ryu S."/>
            <person name="Song J.Y."/>
            <person name="Lee S.K."/>
        </authorList>
    </citation>
    <scope>NUCLEOTIDE SEQUENCE [LARGE SCALE GENOMIC DNA]</scope>
    <source>
        <tissue evidence="2">Muscle</tissue>
    </source>
</reference>
<dbReference type="EMBL" id="SRLO01000081">
    <property type="protein sequence ID" value="TNN77533.1"/>
    <property type="molecule type" value="Genomic_DNA"/>
</dbReference>
<evidence type="ECO:0000313" key="3">
    <source>
        <dbReference type="Proteomes" id="UP000314294"/>
    </source>
</evidence>
<gene>
    <name evidence="2" type="ORF">EYF80_012123</name>
</gene>
<sequence>MTIHQHASGWRLQAFHWSLAAISELFVRRQKPEGVLIPSEYYTVGTVGLLHVDLTTVTLQVHIIQMTVPSPDQQVQTNKSRPTSPDQQVQTNKSRPTSPDQRVQTNESRPTSPDQQVQTNKSIGWCQVQTNKSRPTSPDQQV</sequence>
<dbReference type="AlphaFoldDB" id="A0A4Z2IK44"/>
<accession>A0A4Z2IK44</accession>
<evidence type="ECO:0000256" key="1">
    <source>
        <dbReference type="SAM" id="MobiDB-lite"/>
    </source>
</evidence>
<dbReference type="Proteomes" id="UP000314294">
    <property type="component" value="Unassembled WGS sequence"/>
</dbReference>
<comment type="caution">
    <text evidence="2">The sequence shown here is derived from an EMBL/GenBank/DDBJ whole genome shotgun (WGS) entry which is preliminary data.</text>
</comment>
<proteinExistence type="predicted"/>
<keyword evidence="3" id="KW-1185">Reference proteome</keyword>
<feature type="region of interest" description="Disordered" evidence="1">
    <location>
        <begin position="68"/>
        <end position="142"/>
    </location>
</feature>
<organism evidence="2 3">
    <name type="scientific">Liparis tanakae</name>
    <name type="common">Tanaka's snailfish</name>
    <dbReference type="NCBI Taxonomy" id="230148"/>
    <lineage>
        <taxon>Eukaryota</taxon>
        <taxon>Metazoa</taxon>
        <taxon>Chordata</taxon>
        <taxon>Craniata</taxon>
        <taxon>Vertebrata</taxon>
        <taxon>Euteleostomi</taxon>
        <taxon>Actinopterygii</taxon>
        <taxon>Neopterygii</taxon>
        <taxon>Teleostei</taxon>
        <taxon>Neoteleostei</taxon>
        <taxon>Acanthomorphata</taxon>
        <taxon>Eupercaria</taxon>
        <taxon>Perciformes</taxon>
        <taxon>Cottioidei</taxon>
        <taxon>Cottales</taxon>
        <taxon>Liparidae</taxon>
        <taxon>Liparis</taxon>
    </lineage>
</organism>
<protein>
    <submittedName>
        <fullName evidence="2">Uncharacterized protein</fullName>
    </submittedName>
</protein>
<name>A0A4Z2IK44_9TELE</name>
<evidence type="ECO:0000313" key="2">
    <source>
        <dbReference type="EMBL" id="TNN77533.1"/>
    </source>
</evidence>